<gene>
    <name evidence="1" type="ORF">K504DRAFT_373322</name>
</gene>
<protein>
    <recommendedName>
        <fullName evidence="3">Protein HRI1</fullName>
    </recommendedName>
</protein>
<dbReference type="OrthoDB" id="4045395at2759"/>
<evidence type="ECO:0008006" key="3">
    <source>
        <dbReference type="Google" id="ProtNLM"/>
    </source>
</evidence>
<sequence length="289" mass="31766">MATPLPPSAGISIRDYFYPIPYHPLPPGTPVPYSTGVPDVNPLNLSPTPFEPTSTLVLTSPTGTFVDLRVLRPILPGEAELPNEPGSSHRLQWAFAGKSSSFAIEGAAPIGRRRHDGEEGEVFPTHSVWSHWVDSKFPVGSPDVPVDEGDMYPMPDGRTLEHGFSFNEGFGRNTSYEEMWSDVDIAPCGNEDMAVIVVLRIQKDASNIRGVIVRVGQYCQGLLKHGDTTTAERWEFDETGGKWKRTVKIGSLFLPCAAAFKPEDLAVGAKVSFTDYHWFVEELVEVHGD</sequence>
<keyword evidence="2" id="KW-1185">Reference proteome</keyword>
<dbReference type="Pfam" id="PF16815">
    <property type="entry name" value="HRI1"/>
    <property type="match status" value="1"/>
</dbReference>
<dbReference type="Gene3D" id="2.40.128.320">
    <property type="entry name" value="Protein HRI1, N-terminal domain"/>
    <property type="match status" value="1"/>
</dbReference>
<dbReference type="CDD" id="cd11693">
    <property type="entry name" value="HRI1_C_like"/>
    <property type="match status" value="1"/>
</dbReference>
<proteinExistence type="predicted"/>
<name>A0A6G1KHB9_9PLEO</name>
<dbReference type="EMBL" id="MU005766">
    <property type="protein sequence ID" value="KAF2712224.1"/>
    <property type="molecule type" value="Genomic_DNA"/>
</dbReference>
<dbReference type="InterPro" id="IPR031818">
    <property type="entry name" value="Hri1"/>
</dbReference>
<accession>A0A6G1KHB9</accession>
<dbReference type="AlphaFoldDB" id="A0A6G1KHB9"/>
<dbReference type="Proteomes" id="UP000799428">
    <property type="component" value="Unassembled WGS sequence"/>
</dbReference>
<dbReference type="InterPro" id="IPR043047">
    <property type="entry name" value="Hri1_N_sf"/>
</dbReference>
<reference evidence="1" key="1">
    <citation type="journal article" date="2020" name="Stud. Mycol.">
        <title>101 Dothideomycetes genomes: a test case for predicting lifestyles and emergence of pathogens.</title>
        <authorList>
            <person name="Haridas S."/>
            <person name="Albert R."/>
            <person name="Binder M."/>
            <person name="Bloem J."/>
            <person name="Labutti K."/>
            <person name="Salamov A."/>
            <person name="Andreopoulos B."/>
            <person name="Baker S."/>
            <person name="Barry K."/>
            <person name="Bills G."/>
            <person name="Bluhm B."/>
            <person name="Cannon C."/>
            <person name="Castanera R."/>
            <person name="Culley D."/>
            <person name="Daum C."/>
            <person name="Ezra D."/>
            <person name="Gonzalez J."/>
            <person name="Henrissat B."/>
            <person name="Kuo A."/>
            <person name="Liang C."/>
            <person name="Lipzen A."/>
            <person name="Lutzoni F."/>
            <person name="Magnuson J."/>
            <person name="Mondo S."/>
            <person name="Nolan M."/>
            <person name="Ohm R."/>
            <person name="Pangilinan J."/>
            <person name="Park H.-J."/>
            <person name="Ramirez L."/>
            <person name="Alfaro M."/>
            <person name="Sun H."/>
            <person name="Tritt A."/>
            <person name="Yoshinaga Y."/>
            <person name="Zwiers L.-H."/>
            <person name="Turgeon B."/>
            <person name="Goodwin S."/>
            <person name="Spatafora J."/>
            <person name="Crous P."/>
            <person name="Grigoriev I."/>
        </authorList>
    </citation>
    <scope>NUCLEOTIDE SEQUENCE</scope>
    <source>
        <strain evidence="1">CBS 279.74</strain>
    </source>
</reference>
<evidence type="ECO:0000313" key="1">
    <source>
        <dbReference type="EMBL" id="KAF2712224.1"/>
    </source>
</evidence>
<organism evidence="1 2">
    <name type="scientific">Pleomassaria siparia CBS 279.74</name>
    <dbReference type="NCBI Taxonomy" id="1314801"/>
    <lineage>
        <taxon>Eukaryota</taxon>
        <taxon>Fungi</taxon>
        <taxon>Dikarya</taxon>
        <taxon>Ascomycota</taxon>
        <taxon>Pezizomycotina</taxon>
        <taxon>Dothideomycetes</taxon>
        <taxon>Pleosporomycetidae</taxon>
        <taxon>Pleosporales</taxon>
        <taxon>Pleomassariaceae</taxon>
        <taxon>Pleomassaria</taxon>
    </lineage>
</organism>
<evidence type="ECO:0000313" key="2">
    <source>
        <dbReference type="Proteomes" id="UP000799428"/>
    </source>
</evidence>